<evidence type="ECO:0000256" key="2">
    <source>
        <dbReference type="SAM" id="Phobius"/>
    </source>
</evidence>
<gene>
    <name evidence="4" type="ORF">QJ522_08440</name>
</gene>
<dbReference type="AlphaFoldDB" id="A0AAW6TXT3"/>
<comment type="caution">
    <text evidence="4">The sequence shown here is derived from an EMBL/GenBank/DDBJ whole genome shotgun (WGS) entry which is preliminary data.</text>
</comment>
<reference evidence="4" key="1">
    <citation type="submission" date="2023-05" db="EMBL/GenBank/DDBJ databases">
        <title>Anaerotaeda fermentans gen. nov., sp. nov., a novel anaerobic planctomycete of the new family within the order Sedimentisphaerales isolated from Taman Peninsula, Russia.</title>
        <authorList>
            <person name="Khomyakova M.A."/>
            <person name="Merkel A.Y."/>
            <person name="Slobodkin A.I."/>
        </authorList>
    </citation>
    <scope>NUCLEOTIDE SEQUENCE</scope>
    <source>
        <strain evidence="4">M17dextr</strain>
    </source>
</reference>
<sequence length="257" mass="29248">MPRSGESTHVVQRLQRRTKSCPFCAEEIRYEAIKCRFCGEFLHGDRTATRTRYGPSDFHADPEGEESDRNSVDEPADDDVLWCGRPSLFALTGAAVKTAIFVALCWAVVKVRVTQVAVYVDAYLPKLNIPSERLTQIEAWIDLGAMALIAVALLALLWKMIVLKSIYYEVTPDRIEWSRGIFDRHVDNIDMFRVVDLKLRRPLWECLLGIGTVRLTTTDESDPHFDFVKVHGCRDLYDIVKKAGLEADRAHNVVHVE</sequence>
<keyword evidence="2" id="KW-1133">Transmembrane helix</keyword>
<evidence type="ECO:0000259" key="3">
    <source>
        <dbReference type="Pfam" id="PF03703"/>
    </source>
</evidence>
<protein>
    <submittedName>
        <fullName evidence="4">PH domain-containing protein</fullName>
    </submittedName>
</protein>
<dbReference type="EMBL" id="JASCXX010000008">
    <property type="protein sequence ID" value="MDI6449069.1"/>
    <property type="molecule type" value="Genomic_DNA"/>
</dbReference>
<feature type="transmembrane region" description="Helical" evidence="2">
    <location>
        <begin position="139"/>
        <end position="158"/>
    </location>
</feature>
<feature type="domain" description="YdbS-like PH" evidence="3">
    <location>
        <begin position="168"/>
        <end position="238"/>
    </location>
</feature>
<dbReference type="InterPro" id="IPR005182">
    <property type="entry name" value="YdbS-like_PH"/>
</dbReference>
<evidence type="ECO:0000313" key="5">
    <source>
        <dbReference type="Proteomes" id="UP001431776"/>
    </source>
</evidence>
<keyword evidence="2" id="KW-0472">Membrane</keyword>
<name>A0AAW6TXT3_9BACT</name>
<evidence type="ECO:0000313" key="4">
    <source>
        <dbReference type="EMBL" id="MDI6449069.1"/>
    </source>
</evidence>
<feature type="region of interest" description="Disordered" evidence="1">
    <location>
        <begin position="52"/>
        <end position="75"/>
    </location>
</feature>
<keyword evidence="2" id="KW-0812">Transmembrane</keyword>
<dbReference type="RefSeq" id="WP_349244477.1">
    <property type="nucleotide sequence ID" value="NZ_JASCXX010000008.1"/>
</dbReference>
<feature type="transmembrane region" description="Helical" evidence="2">
    <location>
        <begin position="88"/>
        <end position="109"/>
    </location>
</feature>
<dbReference type="PANTHER" id="PTHR37938:SF1">
    <property type="entry name" value="BLL0215 PROTEIN"/>
    <property type="match status" value="1"/>
</dbReference>
<dbReference type="Pfam" id="PF03703">
    <property type="entry name" value="bPH_2"/>
    <property type="match status" value="1"/>
</dbReference>
<dbReference type="PANTHER" id="PTHR37938">
    <property type="entry name" value="BLL0215 PROTEIN"/>
    <property type="match status" value="1"/>
</dbReference>
<accession>A0AAW6TXT3</accession>
<keyword evidence="5" id="KW-1185">Reference proteome</keyword>
<evidence type="ECO:0000256" key="1">
    <source>
        <dbReference type="SAM" id="MobiDB-lite"/>
    </source>
</evidence>
<feature type="compositionally biased region" description="Basic and acidic residues" evidence="1">
    <location>
        <begin position="58"/>
        <end position="72"/>
    </location>
</feature>
<dbReference type="Proteomes" id="UP001431776">
    <property type="component" value="Unassembled WGS sequence"/>
</dbReference>
<organism evidence="4 5">
    <name type="scientific">Anaerobaca lacustris</name>
    <dbReference type="NCBI Taxonomy" id="3044600"/>
    <lineage>
        <taxon>Bacteria</taxon>
        <taxon>Pseudomonadati</taxon>
        <taxon>Planctomycetota</taxon>
        <taxon>Phycisphaerae</taxon>
        <taxon>Sedimentisphaerales</taxon>
        <taxon>Anaerobacaceae</taxon>
        <taxon>Anaerobaca</taxon>
    </lineage>
</organism>
<proteinExistence type="predicted"/>